<dbReference type="AlphaFoldDB" id="A0A2K1JD97"/>
<feature type="compositionally biased region" description="Pro residues" evidence="1">
    <location>
        <begin position="61"/>
        <end position="73"/>
    </location>
</feature>
<dbReference type="PaxDb" id="3218-PP1S104_46V6.1"/>
<gene>
    <name evidence="2" type="ORF">PHYPA_019782</name>
</gene>
<evidence type="ECO:0000313" key="3">
    <source>
        <dbReference type="EnsemblPlants" id="Pp3c15_15190V3.1"/>
    </source>
</evidence>
<reference evidence="2 4" key="2">
    <citation type="journal article" date="2018" name="Plant J.">
        <title>The Physcomitrella patens chromosome-scale assembly reveals moss genome structure and evolution.</title>
        <authorList>
            <person name="Lang D."/>
            <person name="Ullrich K.K."/>
            <person name="Murat F."/>
            <person name="Fuchs J."/>
            <person name="Jenkins J."/>
            <person name="Haas F.B."/>
            <person name="Piednoel M."/>
            <person name="Gundlach H."/>
            <person name="Van Bel M."/>
            <person name="Meyberg R."/>
            <person name="Vives C."/>
            <person name="Morata J."/>
            <person name="Symeonidi A."/>
            <person name="Hiss M."/>
            <person name="Muchero W."/>
            <person name="Kamisugi Y."/>
            <person name="Saleh O."/>
            <person name="Blanc G."/>
            <person name="Decker E.L."/>
            <person name="van Gessel N."/>
            <person name="Grimwood J."/>
            <person name="Hayes R.D."/>
            <person name="Graham S.W."/>
            <person name="Gunter L.E."/>
            <person name="McDaniel S.F."/>
            <person name="Hoernstein S.N.W."/>
            <person name="Larsson A."/>
            <person name="Li F.W."/>
            <person name="Perroud P.F."/>
            <person name="Phillips J."/>
            <person name="Ranjan P."/>
            <person name="Rokshar D.S."/>
            <person name="Rothfels C.J."/>
            <person name="Schneider L."/>
            <person name="Shu S."/>
            <person name="Stevenson D.W."/>
            <person name="Thummler F."/>
            <person name="Tillich M."/>
            <person name="Villarreal Aguilar J.C."/>
            <person name="Widiez T."/>
            <person name="Wong G.K."/>
            <person name="Wymore A."/>
            <person name="Zhang Y."/>
            <person name="Zimmer A.D."/>
            <person name="Quatrano R.S."/>
            <person name="Mayer K.F.X."/>
            <person name="Goodstein D."/>
            <person name="Casacuberta J.M."/>
            <person name="Vandepoele K."/>
            <person name="Reski R."/>
            <person name="Cuming A.C."/>
            <person name="Tuskan G.A."/>
            <person name="Maumus F."/>
            <person name="Salse J."/>
            <person name="Schmutz J."/>
            <person name="Rensing S.A."/>
        </authorList>
    </citation>
    <scope>NUCLEOTIDE SEQUENCE [LARGE SCALE GENOMIC DNA]</scope>
    <source>
        <strain evidence="3 4">cv. Gransden 2004</strain>
    </source>
</reference>
<dbReference type="EMBL" id="ABEU02000015">
    <property type="protein sequence ID" value="PNR39504.1"/>
    <property type="molecule type" value="Genomic_DNA"/>
</dbReference>
<feature type="region of interest" description="Disordered" evidence="1">
    <location>
        <begin position="42"/>
        <end position="73"/>
    </location>
</feature>
<dbReference type="Gramene" id="Pp3c15_15190V3.1">
    <property type="protein sequence ID" value="Pp3c15_15190V3.1"/>
    <property type="gene ID" value="Pp3c15_15190"/>
</dbReference>
<name>A0A2K1JD97_PHYPA</name>
<protein>
    <submittedName>
        <fullName evidence="2 3">Uncharacterized protein</fullName>
    </submittedName>
</protein>
<dbReference type="Proteomes" id="UP000006727">
    <property type="component" value="Chromosome 15"/>
</dbReference>
<accession>A0A2K1JD97</accession>
<keyword evidence="4" id="KW-1185">Reference proteome</keyword>
<dbReference type="InParanoid" id="A0A2K1JD97"/>
<organism evidence="2">
    <name type="scientific">Physcomitrium patens</name>
    <name type="common">Spreading-leaved earth moss</name>
    <name type="synonym">Physcomitrella patens</name>
    <dbReference type="NCBI Taxonomy" id="3218"/>
    <lineage>
        <taxon>Eukaryota</taxon>
        <taxon>Viridiplantae</taxon>
        <taxon>Streptophyta</taxon>
        <taxon>Embryophyta</taxon>
        <taxon>Bryophyta</taxon>
        <taxon>Bryophytina</taxon>
        <taxon>Bryopsida</taxon>
        <taxon>Funariidae</taxon>
        <taxon>Funariales</taxon>
        <taxon>Funariaceae</taxon>
        <taxon>Physcomitrium</taxon>
    </lineage>
</organism>
<evidence type="ECO:0000256" key="1">
    <source>
        <dbReference type="SAM" id="MobiDB-lite"/>
    </source>
</evidence>
<reference evidence="2 4" key="1">
    <citation type="journal article" date="2008" name="Science">
        <title>The Physcomitrella genome reveals evolutionary insights into the conquest of land by plants.</title>
        <authorList>
            <person name="Rensing S."/>
            <person name="Lang D."/>
            <person name="Zimmer A."/>
            <person name="Terry A."/>
            <person name="Salamov A."/>
            <person name="Shapiro H."/>
            <person name="Nishiyama T."/>
            <person name="Perroud P.-F."/>
            <person name="Lindquist E."/>
            <person name="Kamisugi Y."/>
            <person name="Tanahashi T."/>
            <person name="Sakakibara K."/>
            <person name="Fujita T."/>
            <person name="Oishi K."/>
            <person name="Shin-I T."/>
            <person name="Kuroki Y."/>
            <person name="Toyoda A."/>
            <person name="Suzuki Y."/>
            <person name="Hashimoto A."/>
            <person name="Yamaguchi K."/>
            <person name="Sugano A."/>
            <person name="Kohara Y."/>
            <person name="Fujiyama A."/>
            <person name="Anterola A."/>
            <person name="Aoki S."/>
            <person name="Ashton N."/>
            <person name="Barbazuk W.B."/>
            <person name="Barker E."/>
            <person name="Bennetzen J."/>
            <person name="Bezanilla M."/>
            <person name="Blankenship R."/>
            <person name="Cho S.H."/>
            <person name="Dutcher S."/>
            <person name="Estelle M."/>
            <person name="Fawcett J.A."/>
            <person name="Gundlach H."/>
            <person name="Hanada K."/>
            <person name="Heyl A."/>
            <person name="Hicks K.A."/>
            <person name="Hugh J."/>
            <person name="Lohr M."/>
            <person name="Mayer K."/>
            <person name="Melkozernov A."/>
            <person name="Murata T."/>
            <person name="Nelson D."/>
            <person name="Pils B."/>
            <person name="Prigge M."/>
            <person name="Reiss B."/>
            <person name="Renner T."/>
            <person name="Rombauts S."/>
            <person name="Rushton P."/>
            <person name="Sanderfoot A."/>
            <person name="Schween G."/>
            <person name="Shiu S.-H."/>
            <person name="Stueber K."/>
            <person name="Theodoulou F.L."/>
            <person name="Tu H."/>
            <person name="Van de Peer Y."/>
            <person name="Verrier P.J."/>
            <person name="Waters E."/>
            <person name="Wood A."/>
            <person name="Yang L."/>
            <person name="Cove D."/>
            <person name="Cuming A."/>
            <person name="Hasebe M."/>
            <person name="Lucas S."/>
            <person name="Mishler D.B."/>
            <person name="Reski R."/>
            <person name="Grigoriev I."/>
            <person name="Quatrano R.S."/>
            <person name="Boore J.L."/>
        </authorList>
    </citation>
    <scope>NUCLEOTIDE SEQUENCE [LARGE SCALE GENOMIC DNA]</scope>
    <source>
        <strain evidence="3 4">cv. Gransden 2004</strain>
    </source>
</reference>
<dbReference type="EnsemblPlants" id="Pp3c15_15190V3.1">
    <property type="protein sequence ID" value="Pp3c15_15190V3.1"/>
    <property type="gene ID" value="Pp3c15_15190"/>
</dbReference>
<sequence length="73" mass="7828">MQEHLHSPLQLNKATLVVPKLPPRPSLHKISFEAVTFEQATTSVKGTGRDSNAAPCNASLDPPPGPPPHLLPF</sequence>
<evidence type="ECO:0000313" key="2">
    <source>
        <dbReference type="EMBL" id="PNR39504.1"/>
    </source>
</evidence>
<evidence type="ECO:0000313" key="4">
    <source>
        <dbReference type="Proteomes" id="UP000006727"/>
    </source>
</evidence>
<proteinExistence type="predicted"/>
<reference evidence="3" key="3">
    <citation type="submission" date="2020-12" db="UniProtKB">
        <authorList>
            <consortium name="EnsemblPlants"/>
        </authorList>
    </citation>
    <scope>IDENTIFICATION</scope>
</reference>